<dbReference type="InterPro" id="IPR011330">
    <property type="entry name" value="Glyco_hydro/deAcase_b/a-brl"/>
</dbReference>
<dbReference type="OrthoDB" id="9773478at2"/>
<dbReference type="Proteomes" id="UP000182569">
    <property type="component" value="Chromosome"/>
</dbReference>
<dbReference type="PANTHER" id="PTHR30292:SF0">
    <property type="entry name" value="5-OXOPROLINASE SUBUNIT A"/>
    <property type="match status" value="1"/>
</dbReference>
<keyword evidence="1" id="KW-0547">Nucleotide-binding</keyword>
<dbReference type="CDD" id="cd10787">
    <property type="entry name" value="LamB_YcsF_like"/>
    <property type="match status" value="1"/>
</dbReference>
<comment type="catalytic activity">
    <reaction evidence="1">
        <text>5-oxo-L-proline + ATP + 2 H2O = L-glutamate + ADP + phosphate + H(+)</text>
        <dbReference type="Rhea" id="RHEA:10348"/>
        <dbReference type="ChEBI" id="CHEBI:15377"/>
        <dbReference type="ChEBI" id="CHEBI:15378"/>
        <dbReference type="ChEBI" id="CHEBI:29985"/>
        <dbReference type="ChEBI" id="CHEBI:30616"/>
        <dbReference type="ChEBI" id="CHEBI:43474"/>
        <dbReference type="ChEBI" id="CHEBI:58402"/>
        <dbReference type="ChEBI" id="CHEBI:456216"/>
        <dbReference type="EC" id="3.5.2.9"/>
    </reaction>
</comment>
<dbReference type="PANTHER" id="PTHR30292">
    <property type="entry name" value="UNCHARACTERIZED PROTEIN YBGL-RELATED"/>
    <property type="match status" value="1"/>
</dbReference>
<dbReference type="GO" id="GO:0005975">
    <property type="term" value="P:carbohydrate metabolic process"/>
    <property type="evidence" value="ECO:0007669"/>
    <property type="project" value="InterPro"/>
</dbReference>
<dbReference type="KEGG" id="ceu:A7L45_13075"/>
<dbReference type="NCBIfam" id="NF003816">
    <property type="entry name" value="PRK05406.1-5"/>
    <property type="match status" value="1"/>
</dbReference>
<comment type="subunit">
    <text evidence="1">Forms a complex composed of PxpA, PxpB and PxpC.</text>
</comment>
<accession>A0A1J0GI30</accession>
<dbReference type="Pfam" id="PF03746">
    <property type="entry name" value="LamB_YcsF"/>
    <property type="match status" value="1"/>
</dbReference>
<dbReference type="NCBIfam" id="NF003814">
    <property type="entry name" value="PRK05406.1-3"/>
    <property type="match status" value="1"/>
</dbReference>
<evidence type="ECO:0000256" key="1">
    <source>
        <dbReference type="HAMAP-Rule" id="MF_00691"/>
    </source>
</evidence>
<gene>
    <name evidence="1" type="primary">pxpA</name>
    <name evidence="2" type="ORF">A7L45_13075</name>
</gene>
<keyword evidence="3" id="KW-1185">Reference proteome</keyword>
<protein>
    <recommendedName>
        <fullName evidence="1">5-oxoprolinase subunit A</fullName>
        <shortName evidence="1">5-OPase subunit A</shortName>
        <ecNumber evidence="1">3.5.2.9</ecNumber>
    </recommendedName>
    <alternativeName>
        <fullName evidence="1">5-oxoprolinase (ATP-hydrolyzing) subunit A</fullName>
    </alternativeName>
</protein>
<dbReference type="SUPFAM" id="SSF88713">
    <property type="entry name" value="Glycoside hydrolase/deacetylase"/>
    <property type="match status" value="1"/>
</dbReference>
<evidence type="ECO:0000313" key="3">
    <source>
        <dbReference type="Proteomes" id="UP000182569"/>
    </source>
</evidence>
<dbReference type="EMBL" id="CP015756">
    <property type="protein sequence ID" value="APC40935.1"/>
    <property type="molecule type" value="Genomic_DNA"/>
</dbReference>
<keyword evidence="1" id="KW-0378">Hydrolase</keyword>
<dbReference type="GO" id="GO:0005524">
    <property type="term" value="F:ATP binding"/>
    <property type="evidence" value="ECO:0007669"/>
    <property type="project" value="UniProtKB-UniRule"/>
</dbReference>
<dbReference type="GO" id="GO:0017168">
    <property type="term" value="F:5-oxoprolinase (ATP-hydrolyzing) activity"/>
    <property type="evidence" value="ECO:0007669"/>
    <property type="project" value="UniProtKB-UniRule"/>
</dbReference>
<comment type="function">
    <text evidence="1">Catalyzes the cleavage of 5-oxoproline to form L-glutamate coupled to the hydrolysis of ATP to ADP and inorganic phosphate.</text>
</comment>
<reference evidence="3" key="1">
    <citation type="journal article" date="2016" name="Front. Microbiol.">
        <title>Complete Genome Sequence of Clostridium estertheticum DSM 8809, a Microbe Identified in Spoiled Vacuum Packed Beef.</title>
        <authorList>
            <person name="Yu Z."/>
            <person name="Gunn L."/>
            <person name="Brennan E."/>
            <person name="Reid R."/>
            <person name="Wall P.G."/>
            <person name="Gaora O.P."/>
            <person name="Hurley D."/>
            <person name="Bolton D."/>
            <person name="Fanning S."/>
        </authorList>
    </citation>
    <scope>NUCLEOTIDE SEQUENCE [LARGE SCALE GENOMIC DNA]</scope>
    <source>
        <strain evidence="3">DSM 8809</strain>
    </source>
</reference>
<dbReference type="InterPro" id="IPR005501">
    <property type="entry name" value="LamB/YcsF/PxpA-like"/>
</dbReference>
<keyword evidence="1" id="KW-0067">ATP-binding</keyword>
<proteinExistence type="inferred from homology"/>
<dbReference type="AlphaFoldDB" id="A0A1J0GI30"/>
<dbReference type="EC" id="3.5.2.9" evidence="1"/>
<organism evidence="2 3">
    <name type="scientific">Clostridium estertheticum subsp. estertheticum</name>
    <dbReference type="NCBI Taxonomy" id="1552"/>
    <lineage>
        <taxon>Bacteria</taxon>
        <taxon>Bacillati</taxon>
        <taxon>Bacillota</taxon>
        <taxon>Clostridia</taxon>
        <taxon>Eubacteriales</taxon>
        <taxon>Clostridiaceae</taxon>
        <taxon>Clostridium</taxon>
    </lineage>
</organism>
<dbReference type="STRING" id="1552.A7L45_13075"/>
<dbReference type="HAMAP" id="MF_00691">
    <property type="entry name" value="PxpA"/>
    <property type="match status" value="1"/>
</dbReference>
<comment type="similarity">
    <text evidence="1">Belongs to the LamB/PxpA family.</text>
</comment>
<dbReference type="RefSeq" id="WP_071613228.1">
    <property type="nucleotide sequence ID" value="NZ_CP015756.1"/>
</dbReference>
<name>A0A1J0GI30_9CLOT</name>
<evidence type="ECO:0000313" key="2">
    <source>
        <dbReference type="EMBL" id="APC40935.1"/>
    </source>
</evidence>
<dbReference type="Gene3D" id="3.20.20.370">
    <property type="entry name" value="Glycoside hydrolase/deacetylase"/>
    <property type="match status" value="1"/>
</dbReference>
<sequence length="257" mass="27972">MSKIIDLNSDVGESFGAYKIGLDKEVLKYVSSANIACGWHAGDPIVMRDTVKAAFKNSVSIGAHPGFFDVMGFGRRNMTVSPDEIKQYTIYQIGALYGFVKSAGAKMQHVKPHGAMYNMAAKDGKLAQAIIEGIWEVDRDLIVLGSSGSEMIKAAKEKGLRVANEVFADRAYNSDGTLVARSLPGAMILDTNIAILRVIRMVTEGKVTAISGEDVDIKADSICVHGDNPEATQFVRLIREELFKAKVEIKPLSQFIK</sequence>